<evidence type="ECO:0000256" key="2">
    <source>
        <dbReference type="ARBA" id="ARBA00010663"/>
    </source>
</evidence>
<sequence length="410" mass="45887">MNADNISAFFDDWASNFTDNTQSENVTVVPTVIRGSKQIADGICSHFFMGPRSRNVSPAIDWVRSIEFHILLPTIAVLGFVGNAINLIVLRSFTGRTFFYLFWLAVSDLGTMIFDSLFSLSFSIAPTNSLMAFLQCHMVPAGAGISLTCSNFIVVVLTVDRFRAVCYPIETRAKENNSRPRLKVLLCFVSALVVFGPNTYRRRVEAVVFDLGERSTMTTLCYVCQRRRFSNNTLITFYRILLAVFSKIIPVMIVATVNISIVVGLTRHQSERSANLHLGPLRQETAEDRLKKLILTITTIFVICLVPIAFRQLYYRQEPNTLGFAVFKALSLVMIHLNTACNFYVYCFYSEAIRNQLRKISGHLLNTAKKNLTRTTTILSSTSPSTPSSPGTPDTAISFISFDPSVDSKL</sequence>
<feature type="transmembrane region" description="Helical" evidence="7">
    <location>
        <begin position="293"/>
        <end position="310"/>
    </location>
</feature>
<dbReference type="RefSeq" id="XP_003747997.1">
    <property type="nucleotide sequence ID" value="XM_003747949.1"/>
</dbReference>
<evidence type="ECO:0000313" key="9">
    <source>
        <dbReference type="Proteomes" id="UP000694867"/>
    </source>
</evidence>
<dbReference type="PANTHER" id="PTHR47760">
    <property type="entry name" value="G-PROTEIN COUPLED RECEPTOR B0563.6-LIKE PROTEIN-RELATED"/>
    <property type="match status" value="1"/>
</dbReference>
<dbReference type="GO" id="GO:0004930">
    <property type="term" value="F:G protein-coupled receptor activity"/>
    <property type="evidence" value="ECO:0007669"/>
    <property type="project" value="UniProtKB-KW"/>
</dbReference>
<gene>
    <name evidence="10" type="primary">LOC100899095</name>
</gene>
<dbReference type="GeneID" id="100899095"/>
<evidence type="ECO:0000256" key="1">
    <source>
        <dbReference type="ARBA" id="ARBA00004370"/>
    </source>
</evidence>
<comment type="similarity">
    <text evidence="2 6">Belongs to the G-protein coupled receptor 1 family.</text>
</comment>
<dbReference type="Gene3D" id="1.20.1070.10">
    <property type="entry name" value="Rhodopsin 7-helix transmembrane proteins"/>
    <property type="match status" value="1"/>
</dbReference>
<keyword evidence="9" id="KW-1185">Reference proteome</keyword>
<dbReference type="PRINTS" id="PR00237">
    <property type="entry name" value="GPCRRHODOPSN"/>
</dbReference>
<feature type="transmembrane region" description="Helical" evidence="7">
    <location>
        <begin position="70"/>
        <end position="90"/>
    </location>
</feature>
<evidence type="ECO:0000259" key="8">
    <source>
        <dbReference type="PROSITE" id="PS50262"/>
    </source>
</evidence>
<dbReference type="AlphaFoldDB" id="A0AAJ6QYK8"/>
<dbReference type="Pfam" id="PF00001">
    <property type="entry name" value="7tm_1"/>
    <property type="match status" value="1"/>
</dbReference>
<comment type="subcellular location">
    <subcellularLocation>
        <location evidence="1">Membrane</location>
    </subcellularLocation>
</comment>
<dbReference type="GO" id="GO:0016020">
    <property type="term" value="C:membrane"/>
    <property type="evidence" value="ECO:0007669"/>
    <property type="project" value="UniProtKB-SubCell"/>
</dbReference>
<protein>
    <submittedName>
        <fullName evidence="10">Probable G-protein coupled receptor AH9.1</fullName>
    </submittedName>
</protein>
<evidence type="ECO:0000256" key="5">
    <source>
        <dbReference type="ARBA" id="ARBA00023136"/>
    </source>
</evidence>
<feature type="domain" description="G-protein coupled receptors family 1 profile" evidence="8">
    <location>
        <begin position="79"/>
        <end position="346"/>
    </location>
</feature>
<dbReference type="Proteomes" id="UP000694867">
    <property type="component" value="Unplaced"/>
</dbReference>
<dbReference type="InterPro" id="IPR017452">
    <property type="entry name" value="GPCR_Rhodpsn_7TM"/>
</dbReference>
<evidence type="ECO:0000256" key="6">
    <source>
        <dbReference type="RuleBase" id="RU000688"/>
    </source>
</evidence>
<dbReference type="CDD" id="cd14978">
    <property type="entry name" value="7tmA_FMRFamide_R-like"/>
    <property type="match status" value="1"/>
</dbReference>
<evidence type="ECO:0000313" key="10">
    <source>
        <dbReference type="RefSeq" id="XP_003747997.1"/>
    </source>
</evidence>
<dbReference type="PANTHER" id="PTHR47760:SF1">
    <property type="entry name" value="G-PROTEIN COUPLED RECEPTORS FAMILY 1 PROFILE DOMAIN-CONTAINING PROTEIN"/>
    <property type="match status" value="1"/>
</dbReference>
<organism evidence="9 10">
    <name type="scientific">Galendromus occidentalis</name>
    <name type="common">western predatory mite</name>
    <dbReference type="NCBI Taxonomy" id="34638"/>
    <lineage>
        <taxon>Eukaryota</taxon>
        <taxon>Metazoa</taxon>
        <taxon>Ecdysozoa</taxon>
        <taxon>Arthropoda</taxon>
        <taxon>Chelicerata</taxon>
        <taxon>Arachnida</taxon>
        <taxon>Acari</taxon>
        <taxon>Parasitiformes</taxon>
        <taxon>Mesostigmata</taxon>
        <taxon>Gamasina</taxon>
        <taxon>Phytoseioidea</taxon>
        <taxon>Phytoseiidae</taxon>
        <taxon>Typhlodrominae</taxon>
        <taxon>Galendromus</taxon>
    </lineage>
</organism>
<dbReference type="PROSITE" id="PS50262">
    <property type="entry name" value="G_PROTEIN_RECEP_F1_2"/>
    <property type="match status" value="1"/>
</dbReference>
<feature type="transmembrane region" description="Helical" evidence="7">
    <location>
        <begin position="322"/>
        <end position="349"/>
    </location>
</feature>
<keyword evidence="3 6" id="KW-0812">Transmembrane</keyword>
<dbReference type="KEGG" id="goe:100899095"/>
<name>A0AAJ6QYK8_9ACAR</name>
<proteinExistence type="inferred from homology"/>
<feature type="transmembrane region" description="Helical" evidence="7">
    <location>
        <begin position="237"/>
        <end position="265"/>
    </location>
</feature>
<keyword evidence="6 10" id="KW-0675">Receptor</keyword>
<keyword evidence="5 7" id="KW-0472">Membrane</keyword>
<evidence type="ECO:0000256" key="3">
    <source>
        <dbReference type="ARBA" id="ARBA00022692"/>
    </source>
</evidence>
<evidence type="ECO:0000256" key="4">
    <source>
        <dbReference type="ARBA" id="ARBA00022989"/>
    </source>
</evidence>
<dbReference type="PROSITE" id="PS00237">
    <property type="entry name" value="G_PROTEIN_RECEP_F1_1"/>
    <property type="match status" value="1"/>
</dbReference>
<keyword evidence="6" id="KW-0807">Transducer</keyword>
<feature type="transmembrane region" description="Helical" evidence="7">
    <location>
        <begin position="97"/>
        <end position="118"/>
    </location>
</feature>
<dbReference type="InterPro" id="IPR000276">
    <property type="entry name" value="GPCR_Rhodpsn"/>
</dbReference>
<keyword evidence="6" id="KW-0297">G-protein coupled receptor</keyword>
<evidence type="ECO:0000256" key="7">
    <source>
        <dbReference type="SAM" id="Phobius"/>
    </source>
</evidence>
<accession>A0AAJ6QYK8</accession>
<reference evidence="10" key="1">
    <citation type="submission" date="2025-08" db="UniProtKB">
        <authorList>
            <consortium name="RefSeq"/>
        </authorList>
    </citation>
    <scope>IDENTIFICATION</scope>
</reference>
<dbReference type="InterPro" id="IPR053093">
    <property type="entry name" value="GPCR-like"/>
</dbReference>
<feature type="transmembrane region" description="Helical" evidence="7">
    <location>
        <begin position="138"/>
        <end position="159"/>
    </location>
</feature>
<keyword evidence="4 7" id="KW-1133">Transmembrane helix</keyword>
<feature type="transmembrane region" description="Helical" evidence="7">
    <location>
        <begin position="180"/>
        <end position="200"/>
    </location>
</feature>
<dbReference type="SUPFAM" id="SSF81321">
    <property type="entry name" value="Family A G protein-coupled receptor-like"/>
    <property type="match status" value="1"/>
</dbReference>